<reference evidence="4" key="1">
    <citation type="submission" date="2022-11" db="UniProtKB">
        <authorList>
            <consortium name="WormBaseParasite"/>
        </authorList>
    </citation>
    <scope>IDENTIFICATION</scope>
</reference>
<feature type="transmembrane region" description="Helical" evidence="2">
    <location>
        <begin position="125"/>
        <end position="148"/>
    </location>
</feature>
<feature type="compositionally biased region" description="Polar residues" evidence="1">
    <location>
        <begin position="31"/>
        <end position="61"/>
    </location>
</feature>
<organism evidence="3 4">
    <name type="scientific">Romanomermis culicivorax</name>
    <name type="common">Nematode worm</name>
    <dbReference type="NCBI Taxonomy" id="13658"/>
    <lineage>
        <taxon>Eukaryota</taxon>
        <taxon>Metazoa</taxon>
        <taxon>Ecdysozoa</taxon>
        <taxon>Nematoda</taxon>
        <taxon>Enoplea</taxon>
        <taxon>Dorylaimia</taxon>
        <taxon>Mermithida</taxon>
        <taxon>Mermithoidea</taxon>
        <taxon>Mermithidae</taxon>
        <taxon>Romanomermis</taxon>
    </lineage>
</organism>
<feature type="compositionally biased region" description="Basic residues" evidence="1">
    <location>
        <begin position="21"/>
        <end position="30"/>
    </location>
</feature>
<dbReference type="AlphaFoldDB" id="A0A915HSJ8"/>
<keyword evidence="3" id="KW-1185">Reference proteome</keyword>
<keyword evidence="2" id="KW-0472">Membrane</keyword>
<accession>A0A915HSJ8</accession>
<name>A0A915HSJ8_ROMCU</name>
<protein>
    <submittedName>
        <fullName evidence="4">Late embryogenesis abundant protein LEA-2 subgroup domain-containing protein</fullName>
    </submittedName>
</protein>
<proteinExistence type="predicted"/>
<dbReference type="WBParaSite" id="nRc.2.0.1.t04352-RA">
    <property type="protein sequence ID" value="nRc.2.0.1.t04352-RA"/>
    <property type="gene ID" value="nRc.2.0.1.g04352"/>
</dbReference>
<dbReference type="Proteomes" id="UP000887565">
    <property type="component" value="Unplaced"/>
</dbReference>
<evidence type="ECO:0000313" key="4">
    <source>
        <dbReference type="WBParaSite" id="nRc.2.0.1.t04352-RA"/>
    </source>
</evidence>
<keyword evidence="2" id="KW-1133">Transmembrane helix</keyword>
<evidence type="ECO:0000256" key="1">
    <source>
        <dbReference type="SAM" id="MobiDB-lite"/>
    </source>
</evidence>
<feature type="region of interest" description="Disordered" evidence="1">
    <location>
        <begin position="21"/>
        <end position="66"/>
    </location>
</feature>
<keyword evidence="2" id="KW-0812">Transmembrane</keyword>
<evidence type="ECO:0000313" key="3">
    <source>
        <dbReference type="Proteomes" id="UP000887565"/>
    </source>
</evidence>
<sequence length="314" mass="34498">MASIIGKKVDDPGSPKFAKQFKKKLIKKAKSSPTPMTGAISTISQNNTTVSVPTQRASDSSRLGADSQASVMGGGGGVSFFSLLVGPRKQMNDVKRDSKITGTAVVKAVEEGNRARAKMKRLCKIGCYLFAVFVALSLIGLVVLLIVLRRAASTAIFEEEGDEVEVNVNLTDGLLKNKTKVDVKLQLISPPRDQQFYEVPVNGIRPIGGLINLTLRTHTNNNSFHLYGPDDGISLLTKKKPIKSLFDRDGENFNIVFRFYENHIVSNKTHLINRQYLEGTSQKLRAIHLEGDVKNISNIKANKISEAEDLDRCQ</sequence>
<evidence type="ECO:0000256" key="2">
    <source>
        <dbReference type="SAM" id="Phobius"/>
    </source>
</evidence>